<name>A0A6J5ZUK7_9ZZZZ</name>
<evidence type="ECO:0000256" key="2">
    <source>
        <dbReference type="ARBA" id="ARBA00022692"/>
    </source>
</evidence>
<dbReference type="GO" id="GO:0016020">
    <property type="term" value="C:membrane"/>
    <property type="evidence" value="ECO:0007669"/>
    <property type="project" value="UniProtKB-SubCell"/>
</dbReference>
<evidence type="ECO:0000256" key="1">
    <source>
        <dbReference type="ARBA" id="ARBA00004141"/>
    </source>
</evidence>
<dbReference type="Pfam" id="PF07291">
    <property type="entry name" value="MauE"/>
    <property type="match status" value="1"/>
</dbReference>
<feature type="transmembrane region" description="Helical" evidence="5">
    <location>
        <begin position="6"/>
        <end position="26"/>
    </location>
</feature>
<reference evidence="7" key="1">
    <citation type="submission" date="2020-05" db="EMBL/GenBank/DDBJ databases">
        <authorList>
            <person name="Chiriac C."/>
            <person name="Salcher M."/>
            <person name="Ghai R."/>
            <person name="Kavagutti S V."/>
        </authorList>
    </citation>
    <scope>NUCLEOTIDE SEQUENCE</scope>
</reference>
<feature type="transmembrane region" description="Helical" evidence="5">
    <location>
        <begin position="70"/>
        <end position="88"/>
    </location>
</feature>
<dbReference type="AlphaFoldDB" id="A0A6J5ZUK7"/>
<dbReference type="GO" id="GO:0030416">
    <property type="term" value="P:methylamine metabolic process"/>
    <property type="evidence" value="ECO:0007669"/>
    <property type="project" value="InterPro"/>
</dbReference>
<keyword evidence="3 5" id="KW-1133">Transmembrane helix</keyword>
<dbReference type="InterPro" id="IPR009908">
    <property type="entry name" value="Methylamine_util_MauE"/>
</dbReference>
<feature type="transmembrane region" description="Helical" evidence="5">
    <location>
        <begin position="46"/>
        <end position="64"/>
    </location>
</feature>
<evidence type="ECO:0000256" key="3">
    <source>
        <dbReference type="ARBA" id="ARBA00022989"/>
    </source>
</evidence>
<feature type="transmembrane region" description="Helical" evidence="5">
    <location>
        <begin position="109"/>
        <end position="128"/>
    </location>
</feature>
<protein>
    <submittedName>
        <fullName evidence="7">Unannotated protein</fullName>
    </submittedName>
</protein>
<gene>
    <name evidence="7" type="ORF">UFOPK3331_01845</name>
</gene>
<sequence length="162" mass="16682">MNSSGIGYAAAVALAAIFAIAAVAKLRDLTATEREFAGLGLPRASFFARFVPLVELSIVALLLIVPPAGAIGALVSLAFFTTFLLGRLRAGVRAPCACFGASRARPISLLDVIRNFGLMALAAAVLATDRPTRISALDALVVIVAIAVVSGALHLAGRVRSR</sequence>
<evidence type="ECO:0000256" key="4">
    <source>
        <dbReference type="ARBA" id="ARBA00023136"/>
    </source>
</evidence>
<accession>A0A6J5ZUK7</accession>
<evidence type="ECO:0000313" key="7">
    <source>
        <dbReference type="EMBL" id="CAB4346404.1"/>
    </source>
</evidence>
<organism evidence="7">
    <name type="scientific">freshwater metagenome</name>
    <dbReference type="NCBI Taxonomy" id="449393"/>
    <lineage>
        <taxon>unclassified sequences</taxon>
        <taxon>metagenomes</taxon>
        <taxon>ecological metagenomes</taxon>
    </lineage>
</organism>
<keyword evidence="4 5" id="KW-0472">Membrane</keyword>
<evidence type="ECO:0000256" key="5">
    <source>
        <dbReference type="SAM" id="Phobius"/>
    </source>
</evidence>
<dbReference type="EMBL" id="CAESAL010000106">
    <property type="protein sequence ID" value="CAB4346404.1"/>
    <property type="molecule type" value="Genomic_DNA"/>
</dbReference>
<feature type="transmembrane region" description="Helical" evidence="5">
    <location>
        <begin position="134"/>
        <end position="156"/>
    </location>
</feature>
<feature type="domain" description="Methylamine utilisation protein MauE" evidence="6">
    <location>
        <begin position="6"/>
        <end position="127"/>
    </location>
</feature>
<evidence type="ECO:0000259" key="6">
    <source>
        <dbReference type="Pfam" id="PF07291"/>
    </source>
</evidence>
<comment type="subcellular location">
    <subcellularLocation>
        <location evidence="1">Membrane</location>
        <topology evidence="1">Multi-pass membrane protein</topology>
    </subcellularLocation>
</comment>
<proteinExistence type="predicted"/>
<keyword evidence="2 5" id="KW-0812">Transmembrane</keyword>